<dbReference type="Proteomes" id="UP000191040">
    <property type="component" value="Chromosome I"/>
</dbReference>
<dbReference type="InterPro" id="IPR002491">
    <property type="entry name" value="ABC_transptr_periplasmic_BD"/>
</dbReference>
<dbReference type="PANTHER" id="PTHR30535:SF7">
    <property type="entry name" value="IRON(III) DICITRATE-BINDING PROTEIN"/>
    <property type="match status" value="1"/>
</dbReference>
<feature type="signal peptide" evidence="2">
    <location>
        <begin position="1"/>
        <end position="25"/>
    </location>
</feature>
<sequence>MSPFRRTTLPTRVLATLLLSSVALAACAGAPESDASAAAASDHYPVTVENCGVQITYDAAPSRAVSIFQGATEVMLSLGLQDHMIGTTGLDDAVADRWKEPYDAIDVLGDGALSREELLKHESDFAYASYISAFDADKAGDRDELKDLGVASYVSESSCIERKDQTPASFDKIWKEVGDIATIFDAEKAARSYIADEKKRIADISAEQAGEGLTVFWYDSETKSPYTGAGTGAPQLIIETVGATNAFADVKGTWDYVPWEDVVDADPDVIVLADAEWSTAKEKIDFLRKDPALSRLTAVRSGAFVTLPFSETTPGVRVVDGAQHMSEQLEALDLDR</sequence>
<accession>A0A1T4YS87</accession>
<dbReference type="EMBL" id="LT796768">
    <property type="protein sequence ID" value="SKB04596.1"/>
    <property type="molecule type" value="Genomic_DNA"/>
</dbReference>
<feature type="chain" id="PRO_5039537002" evidence="2">
    <location>
        <begin position="26"/>
        <end position="336"/>
    </location>
</feature>
<dbReference type="PROSITE" id="PS50983">
    <property type="entry name" value="FE_B12_PBP"/>
    <property type="match status" value="1"/>
</dbReference>
<gene>
    <name evidence="4" type="ORF">SAMN06295964_0635</name>
</gene>
<dbReference type="Gene3D" id="3.40.50.1980">
    <property type="entry name" value="Nitrogenase molybdenum iron protein domain"/>
    <property type="match status" value="2"/>
</dbReference>
<dbReference type="STRING" id="1736691.SAMN06295964_0635"/>
<evidence type="ECO:0000259" key="3">
    <source>
        <dbReference type="PROSITE" id="PS50983"/>
    </source>
</evidence>
<reference evidence="5" key="1">
    <citation type="submission" date="2017-02" db="EMBL/GenBank/DDBJ databases">
        <authorList>
            <person name="Varghese N."/>
            <person name="Submissions S."/>
        </authorList>
    </citation>
    <scope>NUCLEOTIDE SEQUENCE [LARGE SCALE GENOMIC DNA]</scope>
    <source>
        <strain evidence="5">9H-4</strain>
    </source>
</reference>
<organism evidence="4 5">
    <name type="scientific">Aeromicrobium choanae</name>
    <dbReference type="NCBI Taxonomy" id="1736691"/>
    <lineage>
        <taxon>Bacteria</taxon>
        <taxon>Bacillati</taxon>
        <taxon>Actinomycetota</taxon>
        <taxon>Actinomycetes</taxon>
        <taxon>Propionibacteriales</taxon>
        <taxon>Nocardioidaceae</taxon>
        <taxon>Aeromicrobium</taxon>
    </lineage>
</organism>
<dbReference type="OrthoDB" id="9797850at2"/>
<protein>
    <submittedName>
        <fullName evidence="4">Iron complex transport system substrate-binding protein</fullName>
    </submittedName>
</protein>
<dbReference type="PROSITE" id="PS51257">
    <property type="entry name" value="PROKAR_LIPOPROTEIN"/>
    <property type="match status" value="1"/>
</dbReference>
<feature type="domain" description="Fe/B12 periplasmic-binding" evidence="3">
    <location>
        <begin position="63"/>
        <end position="336"/>
    </location>
</feature>
<evidence type="ECO:0000256" key="1">
    <source>
        <dbReference type="ARBA" id="ARBA00008814"/>
    </source>
</evidence>
<dbReference type="AlphaFoldDB" id="A0A1T4YS87"/>
<evidence type="ECO:0000256" key="2">
    <source>
        <dbReference type="SAM" id="SignalP"/>
    </source>
</evidence>
<dbReference type="RefSeq" id="WP_078698812.1">
    <property type="nucleotide sequence ID" value="NZ_LT796768.1"/>
</dbReference>
<dbReference type="PANTHER" id="PTHR30535">
    <property type="entry name" value="VITAMIN B12-BINDING PROTEIN"/>
    <property type="match status" value="1"/>
</dbReference>
<dbReference type="SUPFAM" id="SSF53807">
    <property type="entry name" value="Helical backbone' metal receptor"/>
    <property type="match status" value="1"/>
</dbReference>
<keyword evidence="5" id="KW-1185">Reference proteome</keyword>
<comment type="similarity">
    <text evidence="1">Belongs to the bacterial solute-binding protein 8 family.</text>
</comment>
<dbReference type="InterPro" id="IPR050902">
    <property type="entry name" value="ABC_Transporter_SBP"/>
</dbReference>
<name>A0A1T4YS87_9ACTN</name>
<proteinExistence type="inferred from homology"/>
<evidence type="ECO:0000313" key="4">
    <source>
        <dbReference type="EMBL" id="SKB04596.1"/>
    </source>
</evidence>
<evidence type="ECO:0000313" key="5">
    <source>
        <dbReference type="Proteomes" id="UP000191040"/>
    </source>
</evidence>
<dbReference type="Pfam" id="PF01497">
    <property type="entry name" value="Peripla_BP_2"/>
    <property type="match status" value="1"/>
</dbReference>
<keyword evidence="2" id="KW-0732">Signal</keyword>